<evidence type="ECO:0000313" key="3">
    <source>
        <dbReference type="Proteomes" id="UP001497480"/>
    </source>
</evidence>
<organism evidence="2 3">
    <name type="scientific">Lupinus luteus</name>
    <name type="common">European yellow lupine</name>
    <dbReference type="NCBI Taxonomy" id="3873"/>
    <lineage>
        <taxon>Eukaryota</taxon>
        <taxon>Viridiplantae</taxon>
        <taxon>Streptophyta</taxon>
        <taxon>Embryophyta</taxon>
        <taxon>Tracheophyta</taxon>
        <taxon>Spermatophyta</taxon>
        <taxon>Magnoliopsida</taxon>
        <taxon>eudicotyledons</taxon>
        <taxon>Gunneridae</taxon>
        <taxon>Pentapetalae</taxon>
        <taxon>rosids</taxon>
        <taxon>fabids</taxon>
        <taxon>Fabales</taxon>
        <taxon>Fabaceae</taxon>
        <taxon>Papilionoideae</taxon>
        <taxon>50 kb inversion clade</taxon>
        <taxon>genistoids sensu lato</taxon>
        <taxon>core genistoids</taxon>
        <taxon>Genisteae</taxon>
        <taxon>Lupinus</taxon>
    </lineage>
</organism>
<gene>
    <name evidence="2" type="ORF">LLUT_LOCUS14163</name>
</gene>
<dbReference type="Proteomes" id="UP001497480">
    <property type="component" value="Unassembled WGS sequence"/>
</dbReference>
<dbReference type="EMBL" id="CAXHTB010000009">
    <property type="protein sequence ID" value="CAL0313103.1"/>
    <property type="molecule type" value="Genomic_DNA"/>
</dbReference>
<reference evidence="2 3" key="1">
    <citation type="submission" date="2024-03" db="EMBL/GenBank/DDBJ databases">
        <authorList>
            <person name="Martinez-Hernandez J."/>
        </authorList>
    </citation>
    <scope>NUCLEOTIDE SEQUENCE [LARGE SCALE GENOMIC DNA]</scope>
</reference>
<dbReference type="AlphaFoldDB" id="A0AAV1WW35"/>
<protein>
    <submittedName>
        <fullName evidence="2">Uncharacterized protein</fullName>
    </submittedName>
</protein>
<keyword evidence="3" id="KW-1185">Reference proteome</keyword>
<dbReference type="InterPro" id="IPR038796">
    <property type="entry name" value="At1g76070-like"/>
</dbReference>
<name>A0AAV1WW35_LUPLU</name>
<proteinExistence type="predicted"/>
<comment type="caution">
    <text evidence="2">The sequence shown here is derived from an EMBL/GenBank/DDBJ whole genome shotgun (WGS) entry which is preliminary data.</text>
</comment>
<dbReference type="PANTHER" id="PTHR34779:SF7">
    <property type="entry name" value="DUF3741 DOMAIN-CONTAINING PROTEIN"/>
    <property type="match status" value="1"/>
</dbReference>
<sequence>MEKLSKMKRKLFKFLPKQSVASSIAFHQNPNLSPTTIVPTKGCRSSVTKVSIIPKEARRKHRSASFSAREPGSPKVTCMGKIKCKKREKTHKKKMVKEIISLKNGDDDYVPCDEKKENILLWIFKGRDEEEGQKGNEEKEDRELAPSLGKMNKFTSGRGSLCDFDVTHVER</sequence>
<accession>A0AAV1WW35</accession>
<evidence type="ECO:0000313" key="2">
    <source>
        <dbReference type="EMBL" id="CAL0313103.1"/>
    </source>
</evidence>
<feature type="region of interest" description="Disordered" evidence="1">
    <location>
        <begin position="129"/>
        <end position="152"/>
    </location>
</feature>
<dbReference type="PANTHER" id="PTHR34779">
    <property type="entry name" value="OS09G0542900 PROTEIN"/>
    <property type="match status" value="1"/>
</dbReference>
<evidence type="ECO:0000256" key="1">
    <source>
        <dbReference type="SAM" id="MobiDB-lite"/>
    </source>
</evidence>
<feature type="compositionally biased region" description="Basic and acidic residues" evidence="1">
    <location>
        <begin position="129"/>
        <end position="144"/>
    </location>
</feature>